<comment type="caution">
    <text evidence="2">The sequence shown here is derived from an EMBL/GenBank/DDBJ whole genome shotgun (WGS) entry which is preliminary data.</text>
</comment>
<feature type="compositionally biased region" description="Basic and acidic residues" evidence="1">
    <location>
        <begin position="43"/>
        <end position="55"/>
    </location>
</feature>
<evidence type="ECO:0000256" key="1">
    <source>
        <dbReference type="SAM" id="MobiDB-lite"/>
    </source>
</evidence>
<dbReference type="Proteomes" id="UP000594638">
    <property type="component" value="Unassembled WGS sequence"/>
</dbReference>
<organism evidence="2 3">
    <name type="scientific">Olea europaea subsp. europaea</name>
    <dbReference type="NCBI Taxonomy" id="158383"/>
    <lineage>
        <taxon>Eukaryota</taxon>
        <taxon>Viridiplantae</taxon>
        <taxon>Streptophyta</taxon>
        <taxon>Embryophyta</taxon>
        <taxon>Tracheophyta</taxon>
        <taxon>Spermatophyta</taxon>
        <taxon>Magnoliopsida</taxon>
        <taxon>eudicotyledons</taxon>
        <taxon>Gunneridae</taxon>
        <taxon>Pentapetalae</taxon>
        <taxon>asterids</taxon>
        <taxon>lamiids</taxon>
        <taxon>Lamiales</taxon>
        <taxon>Oleaceae</taxon>
        <taxon>Oleeae</taxon>
        <taxon>Olea</taxon>
    </lineage>
</organism>
<sequence length="55" mass="5969">MIDDTIYLKILKDNGSHTQLAARLQANPSNCSPVSYSSASERGVGEVDTRTGRFP</sequence>
<gene>
    <name evidence="2" type="ORF">OLEA9_A035372</name>
</gene>
<keyword evidence="3" id="KW-1185">Reference proteome</keyword>
<evidence type="ECO:0000313" key="3">
    <source>
        <dbReference type="Proteomes" id="UP000594638"/>
    </source>
</evidence>
<dbReference type="AlphaFoldDB" id="A0A8S0S936"/>
<feature type="non-terminal residue" evidence="2">
    <location>
        <position position="55"/>
    </location>
</feature>
<name>A0A8S0S936_OLEEU</name>
<dbReference type="EMBL" id="CACTIH010004074">
    <property type="protein sequence ID" value="CAA2989259.1"/>
    <property type="molecule type" value="Genomic_DNA"/>
</dbReference>
<protein>
    <submittedName>
        <fullName evidence="2">Uncharacterized protein</fullName>
    </submittedName>
</protein>
<feature type="region of interest" description="Disordered" evidence="1">
    <location>
        <begin position="28"/>
        <end position="55"/>
    </location>
</feature>
<evidence type="ECO:0000313" key="2">
    <source>
        <dbReference type="EMBL" id="CAA2989259.1"/>
    </source>
</evidence>
<dbReference type="Gramene" id="OE9A035372T1">
    <property type="protein sequence ID" value="OE9A035372C1"/>
    <property type="gene ID" value="OE9A035372"/>
</dbReference>
<feature type="compositionally biased region" description="Polar residues" evidence="1">
    <location>
        <begin position="28"/>
        <end position="40"/>
    </location>
</feature>
<proteinExistence type="predicted"/>
<reference evidence="2 3" key="1">
    <citation type="submission" date="2019-12" db="EMBL/GenBank/DDBJ databases">
        <authorList>
            <person name="Alioto T."/>
            <person name="Alioto T."/>
            <person name="Gomez Garrido J."/>
        </authorList>
    </citation>
    <scope>NUCLEOTIDE SEQUENCE [LARGE SCALE GENOMIC DNA]</scope>
</reference>
<accession>A0A8S0S936</accession>